<feature type="coiled-coil region" evidence="8">
    <location>
        <begin position="163"/>
        <end position="190"/>
    </location>
</feature>
<comment type="similarity">
    <text evidence="7">Belongs to the SOSEKI family.</text>
</comment>
<evidence type="ECO:0000256" key="9">
    <source>
        <dbReference type="SAM" id="MobiDB-lite"/>
    </source>
</evidence>
<evidence type="ECO:0000313" key="11">
    <source>
        <dbReference type="Proteomes" id="UP001515500"/>
    </source>
</evidence>
<keyword evidence="4" id="KW-0132">Cell division</keyword>
<dbReference type="GO" id="GO:0051258">
    <property type="term" value="P:protein polymerization"/>
    <property type="evidence" value="ECO:0007669"/>
    <property type="project" value="UniProtKB-ARBA"/>
</dbReference>
<evidence type="ECO:0000313" key="12">
    <source>
        <dbReference type="RefSeq" id="XP_039140825.1"/>
    </source>
</evidence>
<evidence type="ECO:0000259" key="10">
    <source>
        <dbReference type="Pfam" id="PF06136"/>
    </source>
</evidence>
<accession>A0AB40CQL6</accession>
<evidence type="ECO:0000256" key="3">
    <source>
        <dbReference type="ARBA" id="ARBA00022475"/>
    </source>
</evidence>
<dbReference type="AlphaFoldDB" id="A0AB40CQL6"/>
<name>A0AB40CQL6_DIOCR</name>
<feature type="domain" description="SOSEKI DIX-like" evidence="10">
    <location>
        <begin position="21"/>
        <end position="107"/>
    </location>
</feature>
<evidence type="ECO:0000256" key="4">
    <source>
        <dbReference type="ARBA" id="ARBA00022618"/>
    </source>
</evidence>
<keyword evidence="11" id="KW-1185">Reference proteome</keyword>
<keyword evidence="2" id="KW-0217">Developmental protein</keyword>
<dbReference type="PANTHER" id="PTHR31083:SF5">
    <property type="entry name" value="PROTEIN SOSEKI 1"/>
    <property type="match status" value="1"/>
</dbReference>
<dbReference type="Proteomes" id="UP001515500">
    <property type="component" value="Chromosome 15"/>
</dbReference>
<gene>
    <name evidence="12" type="primary">LOC120278007</name>
</gene>
<dbReference type="Pfam" id="PF06136">
    <property type="entry name" value="SOK"/>
    <property type="match status" value="1"/>
</dbReference>
<reference evidence="12" key="1">
    <citation type="submission" date="2025-08" db="UniProtKB">
        <authorList>
            <consortium name="RefSeq"/>
        </authorList>
    </citation>
    <scope>IDENTIFICATION</scope>
</reference>
<keyword evidence="6" id="KW-0131">Cell cycle</keyword>
<feature type="compositionally biased region" description="Low complexity" evidence="9">
    <location>
        <begin position="293"/>
        <end position="302"/>
    </location>
</feature>
<dbReference type="GeneID" id="120278007"/>
<evidence type="ECO:0000256" key="6">
    <source>
        <dbReference type="ARBA" id="ARBA00023306"/>
    </source>
</evidence>
<evidence type="ECO:0000256" key="1">
    <source>
        <dbReference type="ARBA" id="ARBA00004413"/>
    </source>
</evidence>
<proteinExistence type="inferred from homology"/>
<keyword evidence="3" id="KW-1003">Cell membrane</keyword>
<keyword evidence="8" id="KW-0175">Coiled coil</keyword>
<dbReference type="GO" id="GO:0005886">
    <property type="term" value="C:plasma membrane"/>
    <property type="evidence" value="ECO:0007669"/>
    <property type="project" value="UniProtKB-SubCell"/>
</dbReference>
<dbReference type="InterPro" id="IPR010369">
    <property type="entry name" value="SOK"/>
</dbReference>
<dbReference type="PANTHER" id="PTHR31083">
    <property type="entry name" value="UPSTREAM OF FLC PROTEIN (DUF966)"/>
    <property type="match status" value="1"/>
</dbReference>
<evidence type="ECO:0000256" key="5">
    <source>
        <dbReference type="ARBA" id="ARBA00023136"/>
    </source>
</evidence>
<dbReference type="InterPro" id="IPR048351">
    <property type="entry name" value="SOK_DIX"/>
</dbReference>
<evidence type="ECO:0000256" key="7">
    <source>
        <dbReference type="ARBA" id="ARBA00024211"/>
    </source>
</evidence>
<organism evidence="11 12">
    <name type="scientific">Dioscorea cayennensis subsp. rotundata</name>
    <name type="common">White Guinea yam</name>
    <name type="synonym">Dioscorea rotundata</name>
    <dbReference type="NCBI Taxonomy" id="55577"/>
    <lineage>
        <taxon>Eukaryota</taxon>
        <taxon>Viridiplantae</taxon>
        <taxon>Streptophyta</taxon>
        <taxon>Embryophyta</taxon>
        <taxon>Tracheophyta</taxon>
        <taxon>Spermatophyta</taxon>
        <taxon>Magnoliopsida</taxon>
        <taxon>Liliopsida</taxon>
        <taxon>Dioscoreales</taxon>
        <taxon>Dioscoreaceae</taxon>
        <taxon>Dioscorea</taxon>
    </lineage>
</organism>
<dbReference type="GO" id="GO:0051301">
    <property type="term" value="P:cell division"/>
    <property type="evidence" value="ECO:0007669"/>
    <property type="project" value="UniProtKB-KW"/>
</dbReference>
<protein>
    <submittedName>
        <fullName evidence="12">Uncharacterized protein LOC120278007 isoform X1</fullName>
    </submittedName>
</protein>
<keyword evidence="5" id="KW-0472">Membrane</keyword>
<evidence type="ECO:0000256" key="2">
    <source>
        <dbReference type="ARBA" id="ARBA00022473"/>
    </source>
</evidence>
<sequence>MEGYFAGVAADGHVVKTQRLNIIYFLSRDSHIEHPHLIRVHHFYRNAIHLFDVKKWLAELRGREMPGSYSWSYKRRYKSGYVWQDLLKDEDIITPVSNNEYVLKGSLIQKDVQKTPLQLISTTTTITSQEMMQMEQEEMVSPEVLPEVEESPECNISPKNELIRTRNETVKELASKKERKEKEESFLRKNNSGRKILEKLLSCREVKTDVAAQKPTYQHARQSWTSYNGRGEEKVAPSSYKPMTEPNCSCRQCGKTFKPEKLHSHMKSCKAFKAHRKSTGNIDKLIFKTTTATTTTTDTHSSQHTHETQEPPPHAMLSHSHLISQSTLV</sequence>
<feature type="region of interest" description="Disordered" evidence="9">
    <location>
        <begin position="293"/>
        <end position="329"/>
    </location>
</feature>
<dbReference type="RefSeq" id="XP_039140825.1">
    <property type="nucleotide sequence ID" value="XM_039284891.1"/>
</dbReference>
<evidence type="ECO:0000256" key="8">
    <source>
        <dbReference type="SAM" id="Coils"/>
    </source>
</evidence>
<comment type="subcellular location">
    <subcellularLocation>
        <location evidence="1">Cell membrane</location>
        <topology evidence="1">Peripheral membrane protein</topology>
        <orientation evidence="1">Cytoplasmic side</orientation>
    </subcellularLocation>
</comment>